<evidence type="ECO:0000256" key="12">
    <source>
        <dbReference type="SAM" id="SignalP"/>
    </source>
</evidence>
<comment type="caution">
    <text evidence="14">The sequence shown here is derived from an EMBL/GenBank/DDBJ whole genome shotgun (WGS) entry which is preliminary data.</text>
</comment>
<dbReference type="Pfam" id="PF04043">
    <property type="entry name" value="PMEI"/>
    <property type="match status" value="3"/>
</dbReference>
<comment type="function">
    <text evidence="9">Acts in the modification of cell walls via demethylesterification of cell wall pectin.</text>
</comment>
<dbReference type="Pfam" id="PF01095">
    <property type="entry name" value="Pectinesterase"/>
    <property type="match status" value="3"/>
</dbReference>
<dbReference type="PANTHER" id="PTHR31707">
    <property type="entry name" value="PECTINESTERASE"/>
    <property type="match status" value="1"/>
</dbReference>
<dbReference type="GO" id="GO:0030599">
    <property type="term" value="F:pectinesterase activity"/>
    <property type="evidence" value="ECO:0007669"/>
    <property type="project" value="UniProtKB-EC"/>
</dbReference>
<feature type="compositionally biased region" description="Basic and acidic residues" evidence="11">
    <location>
        <begin position="1847"/>
        <end position="1861"/>
    </location>
</feature>
<accession>A0A3S3MUU3</accession>
<feature type="region of interest" description="Disordered" evidence="11">
    <location>
        <begin position="1838"/>
        <end position="1877"/>
    </location>
</feature>
<evidence type="ECO:0000256" key="10">
    <source>
        <dbReference type="PROSITE-ProRule" id="PRU10040"/>
    </source>
</evidence>
<dbReference type="GO" id="GO:0045490">
    <property type="term" value="P:pectin catabolic process"/>
    <property type="evidence" value="ECO:0007669"/>
    <property type="project" value="UniProtKB-UniPathway"/>
</dbReference>
<evidence type="ECO:0000256" key="1">
    <source>
        <dbReference type="ARBA" id="ARBA00005184"/>
    </source>
</evidence>
<dbReference type="InterPro" id="IPR018040">
    <property type="entry name" value="Pectinesterase_Tyr_AS"/>
</dbReference>
<evidence type="ECO:0000256" key="9">
    <source>
        <dbReference type="ARBA" id="ARBA00057335"/>
    </source>
</evidence>
<dbReference type="STRING" id="337451.A0A3S3MUU3"/>
<dbReference type="InterPro" id="IPR012334">
    <property type="entry name" value="Pectin_lyas_fold"/>
</dbReference>
<evidence type="ECO:0000256" key="3">
    <source>
        <dbReference type="ARBA" id="ARBA00007786"/>
    </source>
</evidence>
<dbReference type="SMART" id="SM00856">
    <property type="entry name" value="PMEI"/>
    <property type="match status" value="3"/>
</dbReference>
<dbReference type="SUPFAM" id="SSF101148">
    <property type="entry name" value="Plant invertase/pectin methylesterase inhibitor"/>
    <property type="match status" value="3"/>
</dbReference>
<dbReference type="FunFam" id="1.20.140.40:FF:000021">
    <property type="entry name" value="Probable pectinesterase/pectinesterase inhibitor 51"/>
    <property type="match status" value="3"/>
</dbReference>
<comment type="pathway">
    <text evidence="1">Glycan metabolism; pectin degradation; 2-dehydro-3-deoxy-D-gluconate from pectin: step 1/5.</text>
</comment>
<dbReference type="InterPro" id="IPR033131">
    <property type="entry name" value="Pectinesterase_Asp_AS"/>
</dbReference>
<comment type="catalytic activity">
    <reaction evidence="8">
        <text>[(1-&gt;4)-alpha-D-galacturonosyl methyl ester](n) + n H2O = [(1-&gt;4)-alpha-D-galacturonosyl](n) + n methanol + n H(+)</text>
        <dbReference type="Rhea" id="RHEA:22380"/>
        <dbReference type="Rhea" id="RHEA-COMP:14570"/>
        <dbReference type="Rhea" id="RHEA-COMP:14573"/>
        <dbReference type="ChEBI" id="CHEBI:15377"/>
        <dbReference type="ChEBI" id="CHEBI:15378"/>
        <dbReference type="ChEBI" id="CHEBI:17790"/>
        <dbReference type="ChEBI" id="CHEBI:140522"/>
        <dbReference type="ChEBI" id="CHEBI:140523"/>
        <dbReference type="EC" id="3.1.1.11"/>
    </reaction>
</comment>
<keyword evidence="4" id="KW-0378">Hydrolase</keyword>
<dbReference type="InterPro" id="IPR006501">
    <property type="entry name" value="Pectinesterase_inhib_dom"/>
</dbReference>
<evidence type="ECO:0000256" key="4">
    <source>
        <dbReference type="ARBA" id="ARBA00022801"/>
    </source>
</evidence>
<sequence length="2004" mass="221437">MTSLLSLFLFLFFFTSPSTSTLRNSLQTTDPKPLPTPEIRQACQATRFPDLCETTLSKTHLPNPPKPIDIILSAIEISSQNLKTAQSMVQSILDSSQNVNRSAAANNCIEYLGYSEYRLSSSALIMPRGRRTKDAMAWMSAAEFYQYDCWQDLYFVNTTQEVNDTMWFLLSLTDLTSNALSMIRSYDLFGADAALWKPPMTERSGFWGGVNGSGGEVYGFRGGFPLSLKADVTVCKEGDGCYRTVQAAVDAAPDNLHGGQRFVIYIKEGVYDEIVRVPIQKKNVVFLGDGMGKTVITGKLYSGLPGIFTYNTATVGVNGDGFMARDLTFENAAAGANVHQAVAFRSDSDLSVLERCEFLGHQDTLYARTLRQFYNSCRVAGTVDFIFGNSATFFQDSIILLRPRPVDPEKGETNAVTAQGRTDPAQSTGFVFQNCLINGTEEYMQLYYQNPKVHQNYLGRPWKEYSRTLFIHCNLEVLISPEGWMKWIEDFALSTLYYGEFENSGPGANISGRVSWSSQIPAAHVSVYSVANFIQGDKWIPVSPEIHQACQATQFQDLCESALSKAQLPNPPKPIDIILSALQISSQSLKTAQSMAQSILASAHDNQNLSGAAKNCIEFLGYSQYRISLSSSPQILPQGRTKDARAWMSAALLYQYDCFSALKYVNTSQPVHEAMSFLISLTELTSNALSMIFSYDLFGAETAATWKPPMTERSGFWGDGSGSGGSVPGFRGGFPPGLKADVTVCKVGDGCYRTVQSAVDAAPENIDGSRRFVIYIKEGVYDEIVRVPLEKKNVVFLGDGMGKTVITGKLYSGLPGISTYNTATVGVNGDGFMARDLTFENTAGPDAHQAVAFRLDSDLSVIDRCEFLGHQDTLYAHSLRQFYSNCRVAGTVDFVFGNSATFFQDSVFLVQPRQLGPEKGENNAVTAQGRTDPAQSTGFVFQSCLINGTEEYMQLYYKNPKVHKNYLGRPWKEYSRTVFIHCNLEALIRAEGWLPWSGNFALSTLYYGEFENSGPGAEISGRVSWSNQIPAEHVAVYSVENFIQGLTPEIHQACKATQFQDLCESALSKAQLPNPPKPIDIILSALQISSQSLKTAQSMAQSILASAHDNKNLSGAAKNCIDFLGYSQYRISLSSSPQILPQGRTKDARAWVSAALLYQYDCFSALKYVNTSQRVNDAMTFLISLNELTSNALSMIFSYDFFGAETAAAWKPPMSERSGRTKDARAWVSAALLYQYDCVSALKYVNTSQRVNDAMSFLISLTELTSNALSMLFSYDFFGAETAAAWKPPMSERSGFWGDESGSGGPVPGFRGGFPSGLKADVTVCKEGDDCYPTVQSAVDTAPQNIDGSRKFVIYIKEGVYDEIVRVPLEKKNVVFLGDGMGKTVITGNLYSGLPGISTYSTATVGVNGDGFMARDLTFENTAGPDAQQAVAFRLDSDLSVIDRCEFLGHQDTLYARSLRQFYSNCRVAGTVDFVFGNSATFFQDSVFLVQPRQLRPERGESNAVTAQGRTDPAQATGFVFQSCLINGTEEYMRLYYKNPKVHKNYLGRPWKEYSRTVFIHCTLEALIRPEGWLPWSGNFALSTLYYGEFENSGPGAEISRRVSWSNQIPAEHVAVYSVENFIQGHEWIPLYPESDYYVLKNLLFFEIVEILIAVLKEFCWMFFLMVSQKTVSMLQDGPKKISTVAEIGASSEGNQDFHVYSFRKSGILRLFFILKILLNFFHIFNEILYLSPRDKGNLSNLIHPSASTWSSMNRNPQNTFSVAGQLSSSSNARLYSSLSQPASCPIPVLLSALSPTSKTSAGDLALYHALSTISHAQHRLQILAICPHSSCSHSHESTSMVYHPGSGEHKEQVDQLRTDESSALFSPPHHQSRNASKSSCALLPQSEFAVVPFIVSISLCFWVSDPLNGPDFPPCCLKTPSVIFTDCFVDENDKLLRREENVSVSLYKTNELWLSGNKMIKTDLLFHIGFTKKNEVLVSVVLTATKTMTMSASDSSENAERKC</sequence>
<evidence type="ECO:0000256" key="5">
    <source>
        <dbReference type="ARBA" id="ARBA00023085"/>
    </source>
</evidence>
<dbReference type="SUPFAM" id="SSF51126">
    <property type="entry name" value="Pectin lyase-like"/>
    <property type="match status" value="3"/>
</dbReference>
<dbReference type="EMBL" id="QPKB01000008">
    <property type="protein sequence ID" value="RWR90180.1"/>
    <property type="molecule type" value="Genomic_DNA"/>
</dbReference>
<comment type="similarity">
    <text evidence="2">In the N-terminal section; belongs to the PMEI family.</text>
</comment>
<dbReference type="PROSITE" id="PS00503">
    <property type="entry name" value="PECTINESTERASE_2"/>
    <property type="match status" value="3"/>
</dbReference>
<comment type="similarity">
    <text evidence="3">In the C-terminal section; belongs to the pectinesterase family.</text>
</comment>
<feature type="active site" evidence="10">
    <location>
        <position position="1473"/>
    </location>
</feature>
<dbReference type="InterPro" id="IPR000070">
    <property type="entry name" value="Pectinesterase_cat"/>
</dbReference>
<keyword evidence="15" id="KW-1185">Reference proteome</keyword>
<dbReference type="UniPathway" id="UPA00545">
    <property type="reaction ID" value="UER00823"/>
</dbReference>
<dbReference type="GO" id="GO:0042545">
    <property type="term" value="P:cell wall modification"/>
    <property type="evidence" value="ECO:0007669"/>
    <property type="project" value="InterPro"/>
</dbReference>
<feature type="active site" evidence="10">
    <location>
        <position position="893"/>
    </location>
</feature>
<dbReference type="Gene3D" id="1.20.140.40">
    <property type="entry name" value="Invertase/pectin methylesterase inhibitor family protein"/>
    <property type="match status" value="3"/>
</dbReference>
<dbReference type="Gene3D" id="2.160.20.10">
    <property type="entry name" value="Single-stranded right-handed beta-helix, Pectin lyase-like"/>
    <property type="match status" value="3"/>
</dbReference>
<evidence type="ECO:0000259" key="13">
    <source>
        <dbReference type="SMART" id="SM00856"/>
    </source>
</evidence>
<dbReference type="PROSITE" id="PS00800">
    <property type="entry name" value="PECTINESTERASE_1"/>
    <property type="match status" value="3"/>
</dbReference>
<dbReference type="CDD" id="cd15798">
    <property type="entry name" value="PMEI-like_3"/>
    <property type="match status" value="3"/>
</dbReference>
<evidence type="ECO:0000256" key="2">
    <source>
        <dbReference type="ARBA" id="ARBA00006027"/>
    </source>
</evidence>
<gene>
    <name evidence="14" type="ORF">CKAN_01926400</name>
</gene>
<feature type="signal peptide" evidence="12">
    <location>
        <begin position="1"/>
        <end position="20"/>
    </location>
</feature>
<protein>
    <submittedName>
        <fullName evidence="14">Pectinesterase, catalytic</fullName>
    </submittedName>
</protein>
<evidence type="ECO:0000256" key="7">
    <source>
        <dbReference type="ARBA" id="ARBA00023180"/>
    </source>
</evidence>
<keyword evidence="7" id="KW-0325">Glycoprotein</keyword>
<dbReference type="Proteomes" id="UP000283530">
    <property type="component" value="Unassembled WGS sequence"/>
</dbReference>
<feature type="domain" description="Pectinesterase inhibitor" evidence="13">
    <location>
        <begin position="34"/>
        <end position="182"/>
    </location>
</feature>
<keyword evidence="5" id="KW-0063">Aspartyl esterase</keyword>
<organism evidence="14 15">
    <name type="scientific">Cinnamomum micranthum f. kanehirae</name>
    <dbReference type="NCBI Taxonomy" id="337451"/>
    <lineage>
        <taxon>Eukaryota</taxon>
        <taxon>Viridiplantae</taxon>
        <taxon>Streptophyta</taxon>
        <taxon>Embryophyta</taxon>
        <taxon>Tracheophyta</taxon>
        <taxon>Spermatophyta</taxon>
        <taxon>Magnoliopsida</taxon>
        <taxon>Magnoliidae</taxon>
        <taxon>Laurales</taxon>
        <taxon>Lauraceae</taxon>
        <taxon>Cinnamomum</taxon>
    </lineage>
</organism>
<feature type="domain" description="Pectinesterase inhibitor" evidence="13">
    <location>
        <begin position="1045"/>
        <end position="1195"/>
    </location>
</feature>
<evidence type="ECO:0000256" key="6">
    <source>
        <dbReference type="ARBA" id="ARBA00023157"/>
    </source>
</evidence>
<proteinExistence type="inferred from homology"/>
<feature type="active site" evidence="10">
    <location>
        <position position="384"/>
    </location>
</feature>
<evidence type="ECO:0000313" key="14">
    <source>
        <dbReference type="EMBL" id="RWR90180.1"/>
    </source>
</evidence>
<keyword evidence="6" id="KW-1015">Disulfide bond</keyword>
<feature type="domain" description="Pectinesterase inhibitor" evidence="13">
    <location>
        <begin position="541"/>
        <end position="691"/>
    </location>
</feature>
<dbReference type="FunFam" id="2.160.20.10:FF:000001">
    <property type="entry name" value="Pectinesterase"/>
    <property type="match status" value="3"/>
</dbReference>
<name>A0A3S3MUU3_9MAGN</name>
<dbReference type="NCBIfam" id="TIGR01614">
    <property type="entry name" value="PME_inhib"/>
    <property type="match status" value="1"/>
</dbReference>
<dbReference type="OrthoDB" id="2019149at2759"/>
<dbReference type="InterPro" id="IPR035513">
    <property type="entry name" value="Invertase/methylesterase_inhib"/>
</dbReference>
<reference evidence="14 15" key="1">
    <citation type="journal article" date="2019" name="Nat. Plants">
        <title>Stout camphor tree genome fills gaps in understanding of flowering plant genome evolution.</title>
        <authorList>
            <person name="Chaw S.M."/>
            <person name="Liu Y.C."/>
            <person name="Wu Y.W."/>
            <person name="Wang H.Y."/>
            <person name="Lin C.I."/>
            <person name="Wu C.S."/>
            <person name="Ke H.M."/>
            <person name="Chang L.Y."/>
            <person name="Hsu C.Y."/>
            <person name="Yang H.T."/>
            <person name="Sudianto E."/>
            <person name="Hsu M.H."/>
            <person name="Wu K.P."/>
            <person name="Wang L.N."/>
            <person name="Leebens-Mack J.H."/>
            <person name="Tsai I.J."/>
        </authorList>
    </citation>
    <scope>NUCLEOTIDE SEQUENCE [LARGE SCALE GENOMIC DNA]</scope>
    <source>
        <strain evidence="15">cv. Chaw 1501</strain>
        <tissue evidence="14">Young leaves</tissue>
    </source>
</reference>
<evidence type="ECO:0000256" key="8">
    <source>
        <dbReference type="ARBA" id="ARBA00047928"/>
    </source>
</evidence>
<dbReference type="GO" id="GO:0004857">
    <property type="term" value="F:enzyme inhibitor activity"/>
    <property type="evidence" value="ECO:0007669"/>
    <property type="project" value="InterPro"/>
</dbReference>
<evidence type="ECO:0000313" key="15">
    <source>
        <dbReference type="Proteomes" id="UP000283530"/>
    </source>
</evidence>
<evidence type="ECO:0000256" key="11">
    <source>
        <dbReference type="SAM" id="MobiDB-lite"/>
    </source>
</evidence>
<dbReference type="InterPro" id="IPR011050">
    <property type="entry name" value="Pectin_lyase_fold/virulence"/>
</dbReference>
<feature type="chain" id="PRO_5018558557" evidence="12">
    <location>
        <begin position="21"/>
        <end position="2004"/>
    </location>
</feature>
<keyword evidence="12" id="KW-0732">Signal</keyword>